<dbReference type="AlphaFoldDB" id="A0A3Q1JJF8"/>
<accession>A0A3Q1JJF8</accession>
<dbReference type="Proteomes" id="UP000265040">
    <property type="component" value="Chromosome 19"/>
</dbReference>
<reference evidence="1" key="3">
    <citation type="submission" date="2025-09" db="UniProtKB">
        <authorList>
            <consortium name="Ensembl"/>
        </authorList>
    </citation>
    <scope>IDENTIFICATION</scope>
</reference>
<proteinExistence type="predicted"/>
<dbReference type="Ensembl" id="ENSATET00000031361.2">
    <property type="protein sequence ID" value="ENSATEP00000030899.2"/>
    <property type="gene ID" value="ENSATEG00000021336.2"/>
</dbReference>
<name>A0A3Q1JJF8_ANATE</name>
<protein>
    <submittedName>
        <fullName evidence="1">Uncharacterized protein</fullName>
    </submittedName>
</protein>
<keyword evidence="2" id="KW-1185">Reference proteome</keyword>
<organism evidence="1 2">
    <name type="scientific">Anabas testudineus</name>
    <name type="common">Climbing perch</name>
    <name type="synonym">Anthias testudineus</name>
    <dbReference type="NCBI Taxonomy" id="64144"/>
    <lineage>
        <taxon>Eukaryota</taxon>
        <taxon>Metazoa</taxon>
        <taxon>Chordata</taxon>
        <taxon>Craniata</taxon>
        <taxon>Vertebrata</taxon>
        <taxon>Euteleostomi</taxon>
        <taxon>Actinopterygii</taxon>
        <taxon>Neopterygii</taxon>
        <taxon>Teleostei</taxon>
        <taxon>Neoteleostei</taxon>
        <taxon>Acanthomorphata</taxon>
        <taxon>Anabantaria</taxon>
        <taxon>Anabantiformes</taxon>
        <taxon>Anabantoidei</taxon>
        <taxon>Anabantidae</taxon>
        <taxon>Anabas</taxon>
    </lineage>
</organism>
<evidence type="ECO:0000313" key="1">
    <source>
        <dbReference type="Ensembl" id="ENSATEP00000030899.2"/>
    </source>
</evidence>
<dbReference type="InParanoid" id="A0A3Q1JJF8"/>
<evidence type="ECO:0000313" key="2">
    <source>
        <dbReference type="Proteomes" id="UP000265040"/>
    </source>
</evidence>
<sequence length="80" mass="8882">SIQSFIRLGSSDSPSKVDKLPLVSSAEGVPTFRFCFDAHLAFKLRRLCGEICRLFASALIPQDLELPRERARSVLSCLSK</sequence>
<reference evidence="1" key="2">
    <citation type="submission" date="2025-08" db="UniProtKB">
        <authorList>
            <consortium name="Ensembl"/>
        </authorList>
    </citation>
    <scope>IDENTIFICATION</scope>
</reference>
<reference evidence="1" key="1">
    <citation type="submission" date="2021-04" db="EMBL/GenBank/DDBJ databases">
        <authorList>
            <consortium name="Wellcome Sanger Institute Data Sharing"/>
        </authorList>
    </citation>
    <scope>NUCLEOTIDE SEQUENCE [LARGE SCALE GENOMIC DNA]</scope>
</reference>